<comment type="caution">
    <text evidence="1">The sequence shown here is derived from an EMBL/GenBank/DDBJ whole genome shotgun (WGS) entry which is preliminary data.</text>
</comment>
<protein>
    <submittedName>
        <fullName evidence="1">Uncharacterized protein</fullName>
    </submittedName>
</protein>
<reference evidence="1 2" key="1">
    <citation type="journal article" date="2022" name="bioRxiv">
        <title>Genomics of Preaxostyla Flagellates Illuminates Evolutionary Transitions and the Path Towards Mitochondrial Loss.</title>
        <authorList>
            <person name="Novak L.V.F."/>
            <person name="Treitli S.C."/>
            <person name="Pyrih J."/>
            <person name="Halakuc P."/>
            <person name="Pipaliya S.V."/>
            <person name="Vacek V."/>
            <person name="Brzon O."/>
            <person name="Soukal P."/>
            <person name="Eme L."/>
            <person name="Dacks J.B."/>
            <person name="Karnkowska A."/>
            <person name="Elias M."/>
            <person name="Hampl V."/>
        </authorList>
    </citation>
    <scope>NUCLEOTIDE SEQUENCE [LARGE SCALE GENOMIC DNA]</scope>
    <source>
        <strain evidence="1">NAU3</strain>
        <tissue evidence="1">Gut</tissue>
    </source>
</reference>
<proteinExistence type="predicted"/>
<gene>
    <name evidence="1" type="ORF">BLNAU_17128</name>
</gene>
<evidence type="ECO:0000313" key="1">
    <source>
        <dbReference type="EMBL" id="KAK2947901.1"/>
    </source>
</evidence>
<name>A0ABQ9X7M3_9EUKA</name>
<evidence type="ECO:0000313" key="2">
    <source>
        <dbReference type="Proteomes" id="UP001281761"/>
    </source>
</evidence>
<organism evidence="1 2">
    <name type="scientific">Blattamonas nauphoetae</name>
    <dbReference type="NCBI Taxonomy" id="2049346"/>
    <lineage>
        <taxon>Eukaryota</taxon>
        <taxon>Metamonada</taxon>
        <taxon>Preaxostyla</taxon>
        <taxon>Oxymonadida</taxon>
        <taxon>Blattamonas</taxon>
    </lineage>
</organism>
<keyword evidence="2" id="KW-1185">Reference proteome</keyword>
<accession>A0ABQ9X7M3</accession>
<dbReference type="EMBL" id="JARBJD010000188">
    <property type="protein sequence ID" value="KAK2947901.1"/>
    <property type="molecule type" value="Genomic_DNA"/>
</dbReference>
<sequence>MTEHDWAISTILDVEYIKPLEQYCKKTQPRHVSTALPRLLSLVGTTSESELDRLCASSIPSFLLDWVITNKNNNVRNEIGNCLILLTSTLQSSSTFLSRHKTKFRAFIDSARIQKSPRSHVPILARLCFSPHFTISNESLEVLNTQSRSDPTSRSILQTLQVPSGLTGHPSELVPFAGRLCSTLAGQVSQLQSLSTKASQSDATFTTLFATLPEESIILIGKAKLTILCRELTLLNVLIKKSSAAYHDILIDSNFVPLLKSTIVTCLDLSYSTLDDGLEPLFQIVESTFSDVPQLCSLVERTCCHASPTFTGHLSMIINVAVTLPHFLPLMLQDNLVERVLIASKAITVPTSFDDFHFSLVWTIFNLVGDPNDITTDKDERKRIQQLQFERVLKPAKRYLQFIVQREEFIPTPISSKTLLLERELFEDGEIVETGREEWEVGWLVEKTDEIVLTKRLMRIGEDDLKIEMNEMERWKKRVERQREAGHEDAIEGWLTRWDTGTFLEMYELLVLPDRVPTCPDL</sequence>
<dbReference type="Proteomes" id="UP001281761">
    <property type="component" value="Unassembled WGS sequence"/>
</dbReference>